<evidence type="ECO:0000256" key="1">
    <source>
        <dbReference type="SAM" id="Phobius"/>
    </source>
</evidence>
<gene>
    <name evidence="3" type="ORF">IRL76_11555</name>
</gene>
<dbReference type="AlphaFoldDB" id="A0A7S8F3M2"/>
<accession>A0A7S8F3M2</accession>
<keyword evidence="1" id="KW-0472">Membrane</keyword>
<dbReference type="KEGG" id="qso:IRL76_11555"/>
<dbReference type="EMBL" id="CP064654">
    <property type="protein sequence ID" value="QPC98470.1"/>
    <property type="molecule type" value="Genomic_DNA"/>
</dbReference>
<keyword evidence="4" id="KW-1185">Reference proteome</keyword>
<dbReference type="RefSeq" id="WP_200981477.1">
    <property type="nucleotide sequence ID" value="NZ_CP064654.1"/>
</dbReference>
<proteinExistence type="predicted"/>
<dbReference type="Proteomes" id="UP000594459">
    <property type="component" value="Chromosome"/>
</dbReference>
<dbReference type="Pfam" id="PF07811">
    <property type="entry name" value="TadE"/>
    <property type="match status" value="1"/>
</dbReference>
<reference evidence="3 4" key="1">
    <citation type="submission" date="2020-11" db="EMBL/GenBank/DDBJ databases">
        <title>The genome sequence of Erythrobacter sp. 6D36.</title>
        <authorList>
            <person name="Liu Y."/>
        </authorList>
    </citation>
    <scope>NUCLEOTIDE SEQUENCE [LARGE SCALE GENOMIC DNA]</scope>
    <source>
        <strain evidence="3 4">6D36</strain>
    </source>
</reference>
<evidence type="ECO:0000313" key="3">
    <source>
        <dbReference type="EMBL" id="QPC98470.1"/>
    </source>
</evidence>
<evidence type="ECO:0000259" key="2">
    <source>
        <dbReference type="Pfam" id="PF07811"/>
    </source>
</evidence>
<evidence type="ECO:0000313" key="4">
    <source>
        <dbReference type="Proteomes" id="UP000594459"/>
    </source>
</evidence>
<dbReference type="InterPro" id="IPR012495">
    <property type="entry name" value="TadE-like_dom"/>
</dbReference>
<organism evidence="3 4">
    <name type="scientific">Qipengyuania soli</name>
    <dbReference type="NCBI Taxonomy" id="2782568"/>
    <lineage>
        <taxon>Bacteria</taxon>
        <taxon>Pseudomonadati</taxon>
        <taxon>Pseudomonadota</taxon>
        <taxon>Alphaproteobacteria</taxon>
        <taxon>Sphingomonadales</taxon>
        <taxon>Erythrobacteraceae</taxon>
        <taxon>Qipengyuania</taxon>
    </lineage>
</organism>
<sequence length="162" mass="17536">MRAFVRCERGAAAGEMALLLPLLILMVFGAVEMGYYFYNQHQVVKGVRDGARFAARQSFVDINCTAGYTLPSATETAIKEVTRTGQPSGGTTRVFGWVNSNVTVAVNCPTTALRTGIYRDEPNAPVVTVSARVNFPSLFHGLGFLTNSYELYATQQAAVMGI</sequence>
<feature type="transmembrane region" description="Helical" evidence="1">
    <location>
        <begin position="12"/>
        <end position="38"/>
    </location>
</feature>
<keyword evidence="1" id="KW-0812">Transmembrane</keyword>
<name>A0A7S8F3M2_9SPHN</name>
<protein>
    <submittedName>
        <fullName evidence="3">Pilus assembly protein</fullName>
    </submittedName>
</protein>
<keyword evidence="1" id="KW-1133">Transmembrane helix</keyword>
<feature type="domain" description="TadE-like" evidence="2">
    <location>
        <begin position="10"/>
        <end position="52"/>
    </location>
</feature>